<organism evidence="2 3">
    <name type="scientific">Actinomycetospora atypica</name>
    <dbReference type="NCBI Taxonomy" id="1290095"/>
    <lineage>
        <taxon>Bacteria</taxon>
        <taxon>Bacillati</taxon>
        <taxon>Actinomycetota</taxon>
        <taxon>Actinomycetes</taxon>
        <taxon>Pseudonocardiales</taxon>
        <taxon>Pseudonocardiaceae</taxon>
        <taxon>Actinomycetospora</taxon>
    </lineage>
</organism>
<keyword evidence="3" id="KW-1185">Reference proteome</keyword>
<dbReference type="EMBL" id="JBHSIV010000052">
    <property type="protein sequence ID" value="MFC5065953.1"/>
    <property type="molecule type" value="Genomic_DNA"/>
</dbReference>
<evidence type="ECO:0000259" key="1">
    <source>
        <dbReference type="Pfam" id="PF22636"/>
    </source>
</evidence>
<evidence type="ECO:0000313" key="2">
    <source>
        <dbReference type="EMBL" id="MFC5065953.1"/>
    </source>
</evidence>
<protein>
    <submittedName>
        <fullName evidence="2">Thioesterase family protein</fullName>
    </submittedName>
</protein>
<accession>A0ABV9YVX5</accession>
<dbReference type="Pfam" id="PF22636">
    <property type="entry name" value="FlK"/>
    <property type="match status" value="1"/>
</dbReference>
<dbReference type="InterPro" id="IPR029069">
    <property type="entry name" value="HotDog_dom_sf"/>
</dbReference>
<reference evidence="3" key="1">
    <citation type="journal article" date="2019" name="Int. J. Syst. Evol. Microbiol.">
        <title>The Global Catalogue of Microorganisms (GCM) 10K type strain sequencing project: providing services to taxonomists for standard genome sequencing and annotation.</title>
        <authorList>
            <consortium name="The Broad Institute Genomics Platform"/>
            <consortium name="The Broad Institute Genome Sequencing Center for Infectious Disease"/>
            <person name="Wu L."/>
            <person name="Ma J."/>
        </authorList>
    </citation>
    <scope>NUCLEOTIDE SEQUENCE [LARGE SCALE GENOMIC DNA]</scope>
    <source>
        <strain evidence="3">CGMCC 4.7093</strain>
    </source>
</reference>
<dbReference type="InterPro" id="IPR054485">
    <property type="entry name" value="FlK-like_dom"/>
</dbReference>
<proteinExistence type="predicted"/>
<dbReference type="PANTHER" id="PTHR36934">
    <property type="entry name" value="BLR0278 PROTEIN"/>
    <property type="match status" value="1"/>
</dbReference>
<sequence length="116" mass="12064">MTHTVTDDDTAKALGSGDVPVLGTPRLIAWLEAATVEAAKPKLADGQTTVGTAVRVKHRRPTRIGGTIDVTVKLTSGPDEKGRLGFSVKAVDGDGATVADGEIDRVVVERLGAFRS</sequence>
<gene>
    <name evidence="2" type="ORF">ACFPBZ_27305</name>
</gene>
<dbReference type="CDD" id="cd03440">
    <property type="entry name" value="hot_dog"/>
    <property type="match status" value="1"/>
</dbReference>
<name>A0ABV9YVX5_9PSEU</name>
<dbReference type="SUPFAM" id="SSF54637">
    <property type="entry name" value="Thioesterase/thiol ester dehydrase-isomerase"/>
    <property type="match status" value="1"/>
</dbReference>
<dbReference type="Proteomes" id="UP001595947">
    <property type="component" value="Unassembled WGS sequence"/>
</dbReference>
<dbReference type="Gene3D" id="3.10.129.10">
    <property type="entry name" value="Hotdog Thioesterase"/>
    <property type="match status" value="1"/>
</dbReference>
<dbReference type="InterPro" id="IPR025540">
    <property type="entry name" value="FlK"/>
</dbReference>
<evidence type="ECO:0000313" key="3">
    <source>
        <dbReference type="Proteomes" id="UP001595947"/>
    </source>
</evidence>
<dbReference type="PANTHER" id="PTHR36934:SF1">
    <property type="entry name" value="THIOESTERASE DOMAIN-CONTAINING PROTEIN"/>
    <property type="match status" value="1"/>
</dbReference>
<comment type="caution">
    <text evidence="2">The sequence shown here is derived from an EMBL/GenBank/DDBJ whole genome shotgun (WGS) entry which is preliminary data.</text>
</comment>
<dbReference type="RefSeq" id="WP_378039270.1">
    <property type="nucleotide sequence ID" value="NZ_JBHSIV010000052.1"/>
</dbReference>
<feature type="domain" description="Fluoroacetyl-CoA-specific thioesterase-like" evidence="1">
    <location>
        <begin position="5"/>
        <end position="110"/>
    </location>
</feature>